<dbReference type="CDD" id="cd22285">
    <property type="entry name" value="HD_XLF_N"/>
    <property type="match status" value="1"/>
</dbReference>
<proteinExistence type="inferred from homology"/>
<evidence type="ECO:0000256" key="7">
    <source>
        <dbReference type="ARBA" id="ARBA00044529"/>
    </source>
</evidence>
<dbReference type="InterPro" id="IPR038051">
    <property type="entry name" value="XRCC4-like_N_sf"/>
</dbReference>
<feature type="compositionally biased region" description="Basic and acidic residues" evidence="8">
    <location>
        <begin position="550"/>
        <end position="589"/>
    </location>
</feature>
<sequence length="598" mass="64781">MMAWKPLRVSASAGAHLPPLLISTNFTNDSYTIYLSDLTSIWSESLERAAIIRRSREESTSIDPSDAAQFKIFRDKIKLGLEGGKDTTLALSILADPSRPSLVLNVTVNLPGGLPPLDWPIRLAAGPQCMLTGQLIKPLLQAQHERIQEANSLVDILKDKDHVIQKLLDKLESQGTELSQVFPQAAGKVGRKVDRKKAAERVKGLAQFDVGSWKEGLDYAQSPDTTQLIANIFGASADALPLRGGDEISEEDTEEWWDNIKGITVNLVTGKISTRGPSKASRRTTPLSKIPPPLPKQESTNDDDAFQTQATPPRSSNAKVSAPKAKVETSSDDDDLDAPSQRSTKRSKIPDSFPKSPSPHLKAPSLKVVKKFGNLGGEKAAPAPSPPTKEDESTDDEEPIPLPKSTKKASPQVIVPDDEVTENDDEHTSPPPKAAPQARSPSPEPVPKPQKKFGKIGGKKDTPPPPTPELEPDDEPEPSPPPKAATPPATKAKKPKFGQIGGKKKTSESTPVPEESVATSPAPKAGIKRKLGAIGHKAVKAEPSSQNPEEDIRGRAPTKEETPPPRETSEDRADRKREQLKRELEEKAKAPVKKKRKF</sequence>
<evidence type="ECO:0000256" key="2">
    <source>
        <dbReference type="ARBA" id="ARBA00022763"/>
    </source>
</evidence>
<dbReference type="RefSeq" id="XP_018078874.1">
    <property type="nucleotide sequence ID" value="XM_018208616.1"/>
</dbReference>
<evidence type="ECO:0000313" key="11">
    <source>
        <dbReference type="EMBL" id="KUJ24519.1"/>
    </source>
</evidence>
<name>A0A194XWU6_MOLSC</name>
<dbReference type="InParanoid" id="A0A194XWU6"/>
<evidence type="ECO:0000256" key="5">
    <source>
        <dbReference type="ARBA" id="ARBA00023242"/>
    </source>
</evidence>
<evidence type="ECO:0000259" key="10">
    <source>
        <dbReference type="Pfam" id="PF21928"/>
    </source>
</evidence>
<dbReference type="GO" id="GO:0032807">
    <property type="term" value="C:DNA ligase IV complex"/>
    <property type="evidence" value="ECO:0007669"/>
    <property type="project" value="TreeGrafter"/>
</dbReference>
<dbReference type="InterPro" id="IPR052287">
    <property type="entry name" value="NHEJ_factor"/>
</dbReference>
<dbReference type="GO" id="GO:0045027">
    <property type="term" value="F:DNA end binding"/>
    <property type="evidence" value="ECO:0007669"/>
    <property type="project" value="TreeGrafter"/>
</dbReference>
<gene>
    <name evidence="11" type="ORF">LY89DRAFT_571940</name>
</gene>
<dbReference type="Pfam" id="PF09302">
    <property type="entry name" value="XLF"/>
    <property type="match status" value="1"/>
</dbReference>
<evidence type="ECO:0000256" key="1">
    <source>
        <dbReference type="ARBA" id="ARBA00004123"/>
    </source>
</evidence>
<dbReference type="Gene3D" id="2.170.210.10">
    <property type="entry name" value="DNA double-strand break repair and VJ recombination XRCC4, N-terminal"/>
    <property type="match status" value="1"/>
</dbReference>
<keyword evidence="3" id="KW-0238">DNA-binding</keyword>
<keyword evidence="12" id="KW-1185">Reference proteome</keyword>
<keyword evidence="5" id="KW-0539">Nucleus</keyword>
<feature type="compositionally biased region" description="Acidic residues" evidence="8">
    <location>
        <begin position="416"/>
        <end position="425"/>
    </location>
</feature>
<evidence type="ECO:0000313" key="12">
    <source>
        <dbReference type="Proteomes" id="UP000070700"/>
    </source>
</evidence>
<reference evidence="11 12" key="1">
    <citation type="submission" date="2015-10" db="EMBL/GenBank/DDBJ databases">
        <title>Full genome of DAOMC 229536 Phialocephala scopiformis, a fungal endophyte of spruce producing the potent anti-insectan compound rugulosin.</title>
        <authorList>
            <consortium name="DOE Joint Genome Institute"/>
            <person name="Walker A.K."/>
            <person name="Frasz S.L."/>
            <person name="Seifert K.A."/>
            <person name="Miller J.D."/>
            <person name="Mondo S.J."/>
            <person name="Labutti K."/>
            <person name="Lipzen A."/>
            <person name="Dockter R."/>
            <person name="Kennedy M."/>
            <person name="Grigoriev I.V."/>
            <person name="Spatafora J.W."/>
        </authorList>
    </citation>
    <scope>NUCLEOTIDE SEQUENCE [LARGE SCALE GENOMIC DNA]</scope>
    <source>
        <strain evidence="11 12">CBS 120377</strain>
    </source>
</reference>
<evidence type="ECO:0000256" key="4">
    <source>
        <dbReference type="ARBA" id="ARBA00023204"/>
    </source>
</evidence>
<keyword evidence="2" id="KW-0227">DNA damage</keyword>
<dbReference type="OrthoDB" id="2155935at2759"/>
<dbReference type="PANTHER" id="PTHR32235:SF1">
    <property type="entry name" value="NON-HOMOLOGOUS END-JOINING FACTOR 1"/>
    <property type="match status" value="1"/>
</dbReference>
<dbReference type="AlphaFoldDB" id="A0A194XWU6"/>
<protein>
    <recommendedName>
        <fullName evidence="7">Non-homologous end-joining factor 1</fullName>
    </recommendedName>
</protein>
<dbReference type="Pfam" id="PF21928">
    <property type="entry name" value="XLF_CC"/>
    <property type="match status" value="1"/>
</dbReference>
<feature type="compositionally biased region" description="Polar residues" evidence="8">
    <location>
        <begin position="306"/>
        <end position="319"/>
    </location>
</feature>
<organism evidence="11 12">
    <name type="scientific">Mollisia scopiformis</name>
    <name type="common">Conifer needle endophyte fungus</name>
    <name type="synonym">Phialocephala scopiformis</name>
    <dbReference type="NCBI Taxonomy" id="149040"/>
    <lineage>
        <taxon>Eukaryota</taxon>
        <taxon>Fungi</taxon>
        <taxon>Dikarya</taxon>
        <taxon>Ascomycota</taxon>
        <taxon>Pezizomycotina</taxon>
        <taxon>Leotiomycetes</taxon>
        <taxon>Helotiales</taxon>
        <taxon>Mollisiaceae</taxon>
        <taxon>Mollisia</taxon>
    </lineage>
</organism>
<comment type="subcellular location">
    <subcellularLocation>
        <location evidence="1">Nucleus</location>
    </subcellularLocation>
</comment>
<feature type="region of interest" description="Disordered" evidence="8">
    <location>
        <begin position="273"/>
        <end position="598"/>
    </location>
</feature>
<feature type="domain" description="XLF-like coiled-coil region" evidence="10">
    <location>
        <begin position="127"/>
        <end position="179"/>
    </location>
</feature>
<dbReference type="STRING" id="149040.A0A194XWU6"/>
<dbReference type="Proteomes" id="UP000070700">
    <property type="component" value="Unassembled WGS sequence"/>
</dbReference>
<accession>A0A194XWU6</accession>
<dbReference type="GO" id="GO:0006303">
    <property type="term" value="P:double-strand break repair via nonhomologous end joining"/>
    <property type="evidence" value="ECO:0007669"/>
    <property type="project" value="TreeGrafter"/>
</dbReference>
<dbReference type="GeneID" id="28818342"/>
<feature type="domain" description="XLF-like N-terminal" evidence="9">
    <location>
        <begin position="4"/>
        <end position="124"/>
    </location>
</feature>
<dbReference type="PANTHER" id="PTHR32235">
    <property type="entry name" value="NON-HOMOLOGOUS END-JOINING FACTOR 1"/>
    <property type="match status" value="1"/>
</dbReference>
<evidence type="ECO:0000256" key="6">
    <source>
        <dbReference type="ARBA" id="ARBA00025747"/>
    </source>
</evidence>
<evidence type="ECO:0000256" key="8">
    <source>
        <dbReference type="SAM" id="MobiDB-lite"/>
    </source>
</evidence>
<evidence type="ECO:0000259" key="9">
    <source>
        <dbReference type="Pfam" id="PF09302"/>
    </source>
</evidence>
<dbReference type="InterPro" id="IPR053829">
    <property type="entry name" value="XLF-like_CC"/>
</dbReference>
<comment type="similarity">
    <text evidence="6">Belongs to the XRCC4-XLF family. XLF subfamily.</text>
</comment>
<dbReference type="KEGG" id="psco:LY89DRAFT_571940"/>
<dbReference type="InterPro" id="IPR015381">
    <property type="entry name" value="XLF-like_N"/>
</dbReference>
<evidence type="ECO:0000256" key="3">
    <source>
        <dbReference type="ARBA" id="ARBA00023125"/>
    </source>
</evidence>
<dbReference type="EMBL" id="KQ947404">
    <property type="protein sequence ID" value="KUJ24519.1"/>
    <property type="molecule type" value="Genomic_DNA"/>
</dbReference>
<keyword evidence="4" id="KW-0234">DNA repair</keyword>